<dbReference type="Gene3D" id="3.40.50.1240">
    <property type="entry name" value="Phosphoglycerate mutase-like"/>
    <property type="match status" value="1"/>
</dbReference>
<name>A0A9Q0M1R3_BLOTA</name>
<sequence>MLKKWIPSLIIITLTILPISIGRRLYNSSNESSFDWIDDDDEDDRMLDQCANIYPKHDKADILTLINVIAIIRPGTQAKTNDTNNSRPRLTRKGIKQIHRLGSLLNRRYGLFLNNNNNLSRESINIRSILQLPALDTVNILTERLWNPILHPFNRILINTIPNVIDSVLSSASLCPNRDQEVLNNLKTDQALQLINLPAVSNLLDTVVTNTGLDRTLNSLIVTINSLLNLEAAGLPLPEWATINDTMDQLMKTVTEIVKLLLSSEKSLQLIVGPLLDEVVQLLNATLMATSSERSSSLPKISILVADEIKLDSLLMVLGETLTQLSPPGSTTGPIRGSC</sequence>
<dbReference type="AlphaFoldDB" id="A0A9Q0M1R3"/>
<comment type="caution">
    <text evidence="1">The sequence shown here is derived from an EMBL/GenBank/DDBJ whole genome shotgun (WGS) entry which is preliminary data.</text>
</comment>
<accession>A0A9Q0M1R3</accession>
<dbReference type="GO" id="GO:0016791">
    <property type="term" value="F:phosphatase activity"/>
    <property type="evidence" value="ECO:0007669"/>
    <property type="project" value="UniProtKB-ARBA"/>
</dbReference>
<dbReference type="SUPFAM" id="SSF53254">
    <property type="entry name" value="Phosphoglycerate mutase-like"/>
    <property type="match status" value="1"/>
</dbReference>
<evidence type="ECO:0000313" key="2">
    <source>
        <dbReference type="Proteomes" id="UP001142055"/>
    </source>
</evidence>
<keyword evidence="2" id="KW-1185">Reference proteome</keyword>
<dbReference type="Proteomes" id="UP001142055">
    <property type="component" value="Chromosome 4"/>
</dbReference>
<protein>
    <submittedName>
        <fullName evidence="1">Uncharacterized protein</fullName>
    </submittedName>
</protein>
<dbReference type="InterPro" id="IPR029033">
    <property type="entry name" value="His_PPase_superfam"/>
</dbReference>
<gene>
    <name evidence="1" type="ORF">RDWZM_010307</name>
</gene>
<organism evidence="1 2">
    <name type="scientific">Blomia tropicalis</name>
    <name type="common">Mite</name>
    <dbReference type="NCBI Taxonomy" id="40697"/>
    <lineage>
        <taxon>Eukaryota</taxon>
        <taxon>Metazoa</taxon>
        <taxon>Ecdysozoa</taxon>
        <taxon>Arthropoda</taxon>
        <taxon>Chelicerata</taxon>
        <taxon>Arachnida</taxon>
        <taxon>Acari</taxon>
        <taxon>Acariformes</taxon>
        <taxon>Sarcoptiformes</taxon>
        <taxon>Astigmata</taxon>
        <taxon>Glycyphagoidea</taxon>
        <taxon>Echimyopodidae</taxon>
        <taxon>Blomia</taxon>
    </lineage>
</organism>
<proteinExistence type="predicted"/>
<reference evidence="1" key="1">
    <citation type="submission" date="2022-12" db="EMBL/GenBank/DDBJ databases">
        <title>Genome assemblies of Blomia tropicalis.</title>
        <authorList>
            <person name="Cui Y."/>
        </authorList>
    </citation>
    <scope>NUCLEOTIDE SEQUENCE</scope>
    <source>
        <tissue evidence="1">Adult mites</tissue>
    </source>
</reference>
<evidence type="ECO:0000313" key="1">
    <source>
        <dbReference type="EMBL" id="KAJ6215807.1"/>
    </source>
</evidence>
<dbReference type="EMBL" id="JAPWDV010000004">
    <property type="protein sequence ID" value="KAJ6215807.1"/>
    <property type="molecule type" value="Genomic_DNA"/>
</dbReference>